<protein>
    <recommendedName>
        <fullName evidence="3">DUF3077 domain-containing protein</fullName>
    </recommendedName>
</protein>
<name>A0A2V4HW15_9PSED</name>
<evidence type="ECO:0000313" key="2">
    <source>
        <dbReference type="Proteomes" id="UP000247620"/>
    </source>
</evidence>
<reference evidence="1 2" key="1">
    <citation type="submission" date="2018-06" db="EMBL/GenBank/DDBJ databases">
        <title>Pseudomonas diversity within urban Lake Michigan freshwaters.</title>
        <authorList>
            <person name="Batrich M."/>
            <person name="Hatzopoulos T."/>
            <person name="Putonti C."/>
        </authorList>
    </citation>
    <scope>NUCLEOTIDE SEQUENCE [LARGE SCALE GENOMIC DNA]</scope>
    <source>
        <strain evidence="1 2">LBp-160603</strain>
    </source>
</reference>
<dbReference type="Proteomes" id="UP000247620">
    <property type="component" value="Unassembled WGS sequence"/>
</dbReference>
<gene>
    <name evidence="1" type="ORF">DMX07_13360</name>
</gene>
<evidence type="ECO:0008006" key="3">
    <source>
        <dbReference type="Google" id="ProtNLM"/>
    </source>
</evidence>
<organism evidence="1 2">
    <name type="scientific">Pseudomonas soli</name>
    <dbReference type="NCBI Taxonomy" id="1306993"/>
    <lineage>
        <taxon>Bacteria</taxon>
        <taxon>Pseudomonadati</taxon>
        <taxon>Pseudomonadota</taxon>
        <taxon>Gammaproteobacteria</taxon>
        <taxon>Pseudomonadales</taxon>
        <taxon>Pseudomonadaceae</taxon>
        <taxon>Pseudomonas</taxon>
    </lineage>
</organism>
<dbReference type="InterPro" id="IPR021427">
    <property type="entry name" value="DUF3077"/>
</dbReference>
<dbReference type="Pfam" id="PF11275">
    <property type="entry name" value="DUF3077"/>
    <property type="match status" value="1"/>
</dbReference>
<dbReference type="AlphaFoldDB" id="A0A2V4HW15"/>
<evidence type="ECO:0000313" key="1">
    <source>
        <dbReference type="EMBL" id="PYB81721.1"/>
    </source>
</evidence>
<comment type="caution">
    <text evidence="1">The sequence shown here is derived from an EMBL/GenBank/DDBJ whole genome shotgun (WGS) entry which is preliminary data.</text>
</comment>
<dbReference type="EMBL" id="QJRO01000007">
    <property type="protein sequence ID" value="PYB81721.1"/>
    <property type="molecule type" value="Genomic_DNA"/>
</dbReference>
<sequence length="83" mass="8876">MSDEHKHGPTQGKTTCLEIFCIQPGIPFDHAFSDLSVLLGCVAHFTTEAEMEGDLMAGSAARILSGLAKGLIDDMELGLNRSK</sequence>
<dbReference type="RefSeq" id="WP_110700541.1">
    <property type="nucleotide sequence ID" value="NZ_CP151184.1"/>
</dbReference>
<proteinExistence type="predicted"/>
<accession>A0A2V4HW15</accession>